<evidence type="ECO:0000256" key="8">
    <source>
        <dbReference type="ARBA" id="ARBA00022729"/>
    </source>
</evidence>
<evidence type="ECO:0000259" key="28">
    <source>
        <dbReference type="SMART" id="SM00235"/>
    </source>
</evidence>
<feature type="active site" evidence="22">
    <location>
        <position position="651"/>
    </location>
</feature>
<keyword evidence="12 23" id="KW-0106">Calcium</keyword>
<comment type="similarity">
    <text evidence="2">Belongs to the peptidase M10A family.</text>
</comment>
<evidence type="ECO:0000256" key="18">
    <source>
        <dbReference type="ARBA" id="ARBA00036188"/>
    </source>
</evidence>
<dbReference type="GO" id="GO:0006508">
    <property type="term" value="P:proteolysis"/>
    <property type="evidence" value="ECO:0007669"/>
    <property type="project" value="UniProtKB-KW"/>
</dbReference>
<evidence type="ECO:0000256" key="1">
    <source>
        <dbReference type="ARBA" id="ARBA00004498"/>
    </source>
</evidence>
<evidence type="ECO:0000256" key="9">
    <source>
        <dbReference type="ARBA" id="ARBA00022737"/>
    </source>
</evidence>
<dbReference type="PANTHER" id="PTHR10201">
    <property type="entry name" value="MATRIX METALLOPROTEINASE"/>
    <property type="match status" value="1"/>
</dbReference>
<dbReference type="SUPFAM" id="SSF50923">
    <property type="entry name" value="Hemopexin-like domain"/>
    <property type="match status" value="2"/>
</dbReference>
<comment type="cofactor">
    <cofactor evidence="23">
        <name>Ca(2+)</name>
        <dbReference type="ChEBI" id="CHEBI:29108"/>
    </cofactor>
    <text evidence="23">Can bind about 5 Ca(2+) ions per subunit.</text>
</comment>
<feature type="binding site" evidence="23">
    <location>
        <position position="660"/>
    </location>
    <ligand>
        <name>Zn(2+)</name>
        <dbReference type="ChEBI" id="CHEBI:29105"/>
        <label>2</label>
        <note>catalytic</note>
    </ligand>
</feature>
<feature type="repeat" description="Hemopexin" evidence="27">
    <location>
        <begin position="343"/>
        <end position="391"/>
    </location>
</feature>
<proteinExistence type="inferred from homology"/>
<evidence type="ECO:0000256" key="14">
    <source>
        <dbReference type="ARBA" id="ARBA00023049"/>
    </source>
</evidence>
<evidence type="ECO:0000256" key="23">
    <source>
        <dbReference type="PIRSR" id="PIRSR621190-2"/>
    </source>
</evidence>
<dbReference type="SMART" id="SM00120">
    <property type="entry name" value="HX"/>
    <property type="match status" value="8"/>
</dbReference>
<feature type="binding site" evidence="23">
    <location>
        <position position="668"/>
    </location>
    <ligand>
        <name>Zn(2+)</name>
        <dbReference type="ChEBI" id="CHEBI:29105"/>
        <label>2</label>
        <note>catalytic</note>
    </ligand>
</feature>
<dbReference type="GO" id="GO:0008270">
    <property type="term" value="F:zinc ion binding"/>
    <property type="evidence" value="ECO:0007669"/>
    <property type="project" value="InterPro"/>
</dbReference>
<dbReference type="GO" id="GO:0004222">
    <property type="term" value="F:metalloendopeptidase activity"/>
    <property type="evidence" value="ECO:0007669"/>
    <property type="project" value="UniProtKB-EC"/>
</dbReference>
<keyword evidence="16" id="KW-0865">Zymogen</keyword>
<feature type="binding site" evidence="23">
    <location>
        <position position="773"/>
    </location>
    <ligand>
        <name>Ca(2+)</name>
        <dbReference type="ChEBI" id="CHEBI:29108"/>
        <label>4</label>
    </ligand>
</feature>
<feature type="domain" description="Peptidase metallopeptidase" evidence="28">
    <location>
        <begin position="537"/>
        <end position="697"/>
    </location>
</feature>
<feature type="binding site" evidence="23">
    <location>
        <position position="630"/>
    </location>
    <ligand>
        <name>Ca(2+)</name>
        <dbReference type="ChEBI" id="CHEBI:29108"/>
        <label>3</label>
    </ligand>
</feature>
<evidence type="ECO:0000313" key="29">
    <source>
        <dbReference type="EMBL" id="KAG8523180.1"/>
    </source>
</evidence>
<evidence type="ECO:0000256" key="2">
    <source>
        <dbReference type="ARBA" id="ARBA00010370"/>
    </source>
</evidence>
<keyword evidence="11 23" id="KW-0862">Zinc</keyword>
<organism evidence="29 30">
    <name type="scientific">Galemys pyrenaicus</name>
    <name type="common">Iberian desman</name>
    <name type="synonym">Pyrenean desman</name>
    <dbReference type="NCBI Taxonomy" id="202257"/>
    <lineage>
        <taxon>Eukaryota</taxon>
        <taxon>Metazoa</taxon>
        <taxon>Chordata</taxon>
        <taxon>Craniata</taxon>
        <taxon>Vertebrata</taxon>
        <taxon>Euteleostomi</taxon>
        <taxon>Mammalia</taxon>
        <taxon>Eutheria</taxon>
        <taxon>Laurasiatheria</taxon>
        <taxon>Eulipotyphla</taxon>
        <taxon>Talpidae</taxon>
        <taxon>Galemys</taxon>
    </lineage>
</organism>
<evidence type="ECO:0000256" key="21">
    <source>
        <dbReference type="ARBA" id="ARBA00041331"/>
    </source>
</evidence>
<feature type="repeat" description="Hemopexin" evidence="27">
    <location>
        <begin position="245"/>
        <end position="294"/>
    </location>
</feature>
<dbReference type="InterPro" id="IPR002477">
    <property type="entry name" value="Peptidoglycan-bd-like"/>
</dbReference>
<dbReference type="FunFam" id="2.110.10.10:FF:000002">
    <property type="entry name" value="Matrix metallopeptidase 3"/>
    <property type="match status" value="2"/>
</dbReference>
<evidence type="ECO:0000256" key="25">
    <source>
        <dbReference type="PIRSR" id="PIRSR621190-4"/>
    </source>
</evidence>
<dbReference type="GO" id="GO:0045087">
    <property type="term" value="P:innate immune response"/>
    <property type="evidence" value="ECO:0007669"/>
    <property type="project" value="UniProtKB-KW"/>
</dbReference>
<feature type="domain" description="Peptidase metallopeptidase" evidence="28">
    <location>
        <begin position="71"/>
        <end position="230"/>
    </location>
</feature>
<dbReference type="SMART" id="SM00235">
    <property type="entry name" value="ZnMc"/>
    <property type="match status" value="2"/>
</dbReference>
<comment type="caution">
    <text evidence="29">The sequence shown here is derived from an EMBL/GenBank/DDBJ whole genome shotgun (WGS) entry which is preliminary data.</text>
</comment>
<feature type="binding site" evidence="23">
    <location>
        <position position="654"/>
    </location>
    <ligand>
        <name>Zn(2+)</name>
        <dbReference type="ChEBI" id="CHEBI:29105"/>
        <label>2</label>
        <note>catalytic</note>
    </ligand>
</feature>
<feature type="binding site" evidence="23">
    <location>
        <position position="731"/>
    </location>
    <ligand>
        <name>Ca(2+)</name>
        <dbReference type="ChEBI" id="CHEBI:29108"/>
        <label>5</label>
    </ligand>
</feature>
<feature type="binding site" evidence="23">
    <location>
        <position position="556"/>
    </location>
    <ligand>
        <name>Ca(2+)</name>
        <dbReference type="ChEBI" id="CHEBI:29108"/>
        <label>1</label>
    </ligand>
</feature>
<protein>
    <recommendedName>
        <fullName evidence="20">Stromelysin-1</fullName>
        <ecNumber evidence="19">3.4.24.17</ecNumber>
    </recommendedName>
    <alternativeName>
        <fullName evidence="21">Matrix metalloproteinase-3</fullName>
    </alternativeName>
</protein>
<keyword evidence="6" id="KW-0645">Protease</keyword>
<name>A0A8J6AW67_GALPY</name>
<sequence>RYLASFYDLKTDDDKATKIKVHGDIMENKLQEMQQFFGLKVTGKLDVPTLNTMRTPRCGVPDVHDFKTLPQRPVWRKRVITYRINNYTPDMRREDVDSAIQKAFQVWSNVTPLRFRQITMGKADIMILFAFGDHGDFNPFDGRNGVLAHAFGPGPDIGGDAHFDEAEIWTKTYTGTNLFLVAVHELGHSLGLDHSRDPKAIMFPTYSFVNPNTFRLSTDDIRGIQSLYGRPERYHPTLGPETTESVTCDPNFTFDAITTVDDKIFFFKDRFFWWKLPESPKSNARLISSLWPTLPSGVQAAYEIGNKKEVFLFKDDKYWLISDLIPQSNYPKRIHSLGFPDFVKKIDAAVFNPLINKTYFFVENQYWRYDERRQVMDPGYPKLIIMNFLGIRPKIDAVYYYNRHYYFFQGSKQLEYDVLHNRVTKIQKLDLDMKTLPILLMLCTVKCSAYPLARGVRNRDSTMDFAQNYLENYYNLAKDVEKFFRRKDSSPVVKKIKEMQSFLGLKVTGQLDSDTMEMMHKPRCGVPDVGHFSTFPASPKWRKTHLTYRIVNYTLDLSENAVDSAIERALRVWEEVTPLTFTRIYEGEADIMITFSVREHGDFIPFDGPGQVLAHAFAPGQGILGDAHFDDDEQWTEDTAGINLFLVAAHELGHSLGLYHSDNPEALMYPIYDTSKDLPRFRLSQDDVKGIQSLYGPPPASPADPVVPTESVPPVPGTPATCNPDLSFDAISTLRGEILFFKDRYFWRKHMNVLEPEFHSISTFWPSLPFNIDAAYEVTSKDTVFIFKGKQFWAIRGNEAQAGYPKRIHTLGFPPTISKIDAAISDKEEKKTYFFAENKYWRFDERKWSMDPGFPKLITEDFPGIGPKVDAVFEAFGFFYFSSGSSQMEFDPNAKRVTRILKSNSWFNC</sequence>
<keyword evidence="3" id="KW-0964">Secreted</keyword>
<feature type="modified residue" description="Phosphotyrosine; by PKDCC" evidence="25">
    <location>
        <position position="804"/>
    </location>
</feature>
<comment type="subcellular location">
    <subcellularLocation>
        <location evidence="1">Secreted</location>
        <location evidence="1">Extracellular space</location>
        <location evidence="1">Extracellular matrix</location>
    </subcellularLocation>
</comment>
<dbReference type="SUPFAM" id="SSF47090">
    <property type="entry name" value="PGBD-like"/>
    <property type="match status" value="2"/>
</dbReference>
<feature type="binding site" description="in inhibited form" evidence="23">
    <location>
        <position position="524"/>
    </location>
    <ligand>
        <name>Zn(2+)</name>
        <dbReference type="ChEBI" id="CHEBI:29105"/>
        <label>2</label>
        <note>catalytic</note>
    </ligand>
</feature>
<evidence type="ECO:0000256" key="13">
    <source>
        <dbReference type="ARBA" id="ARBA00022859"/>
    </source>
</evidence>
<evidence type="ECO:0000256" key="3">
    <source>
        <dbReference type="ARBA" id="ARBA00022525"/>
    </source>
</evidence>
<feature type="short sequence motif" description="Cysteine switch" evidence="26">
    <location>
        <begin position="522"/>
        <end position="529"/>
    </location>
</feature>
<dbReference type="CDD" id="cd00094">
    <property type="entry name" value="HX"/>
    <property type="match status" value="2"/>
</dbReference>
<dbReference type="PRINTS" id="PR00138">
    <property type="entry name" value="MATRIXIN"/>
</dbReference>
<dbReference type="SUPFAM" id="SSF55486">
    <property type="entry name" value="Metalloproteases ('zincins'), catalytic domain"/>
    <property type="match status" value="2"/>
</dbReference>
<dbReference type="GO" id="GO:0030574">
    <property type="term" value="P:collagen catabolic process"/>
    <property type="evidence" value="ECO:0007669"/>
    <property type="project" value="UniProtKB-KW"/>
</dbReference>
<evidence type="ECO:0000256" key="6">
    <source>
        <dbReference type="ARBA" id="ARBA00022670"/>
    </source>
</evidence>
<feature type="binding site" evidence="23">
    <location>
        <position position="870"/>
    </location>
    <ligand>
        <name>Ca(2+)</name>
        <dbReference type="ChEBI" id="CHEBI:29108"/>
        <label>4</label>
    </ligand>
</feature>
<dbReference type="InterPro" id="IPR021190">
    <property type="entry name" value="Pept_M10A"/>
</dbReference>
<dbReference type="InterPro" id="IPR000585">
    <property type="entry name" value="Hemopexin-like_dom"/>
</dbReference>
<evidence type="ECO:0000256" key="5">
    <source>
        <dbReference type="ARBA" id="ARBA00022588"/>
    </source>
</evidence>
<feature type="binding site" evidence="23">
    <location>
        <position position="872"/>
    </location>
    <ligand>
        <name>Ca(2+)</name>
        <dbReference type="ChEBI" id="CHEBI:29108"/>
        <label>5</label>
    </ligand>
</feature>
<feature type="binding site" evidence="23">
    <location>
        <position position="602"/>
    </location>
    <ligand>
        <name>Zn(2+)</name>
        <dbReference type="ChEBI" id="CHEBI:29105"/>
        <label>1</label>
    </ligand>
</feature>
<keyword evidence="14" id="KW-0482">Metalloprotease</keyword>
<feature type="binding site" evidence="23">
    <location>
        <position position="631"/>
    </location>
    <ligand>
        <name>Ca(2+)</name>
        <dbReference type="ChEBI" id="CHEBI:29108"/>
        <label>1</label>
    </ligand>
</feature>
<reference evidence="29" key="1">
    <citation type="journal article" date="2021" name="Evol. Appl.">
        <title>The genome of the Pyrenean desman and the effects of bottlenecks and inbreeding on the genomic landscape of an endangered species.</title>
        <authorList>
            <person name="Escoda L."/>
            <person name="Castresana J."/>
        </authorList>
    </citation>
    <scope>NUCLEOTIDE SEQUENCE</scope>
    <source>
        <strain evidence="29">IBE-C5619</strain>
    </source>
</reference>
<feature type="repeat" description="Hemopexin" evidence="27">
    <location>
        <begin position="817"/>
        <end position="865"/>
    </location>
</feature>
<feature type="binding site" evidence="23">
    <location>
        <position position="590"/>
    </location>
    <ligand>
        <name>Ca(2+)</name>
        <dbReference type="ChEBI" id="CHEBI:29108"/>
        <label>2</label>
    </ligand>
</feature>
<dbReference type="GO" id="GO:0031012">
    <property type="term" value="C:extracellular matrix"/>
    <property type="evidence" value="ECO:0007669"/>
    <property type="project" value="InterPro"/>
</dbReference>
<keyword evidence="7 23" id="KW-0479">Metal-binding</keyword>
<feature type="binding site" evidence="23">
    <location>
        <position position="775"/>
    </location>
    <ligand>
        <name>Ca(2+)</name>
        <dbReference type="ChEBI" id="CHEBI:29108"/>
        <label>5</label>
    </ligand>
</feature>
<comment type="cofactor">
    <cofactor evidence="23">
        <name>Zn(2+)</name>
        <dbReference type="ChEBI" id="CHEBI:29105"/>
    </cofactor>
    <text evidence="23">Binds 2 Zn(2+) ions per subunit.</text>
</comment>
<feature type="repeat" description="Hemopexin" evidence="27">
    <location>
        <begin position="866"/>
        <end position="909"/>
    </location>
</feature>
<dbReference type="EC" id="3.4.24.17" evidence="19"/>
<dbReference type="InterPro" id="IPR006026">
    <property type="entry name" value="Peptidase_Metallo"/>
</dbReference>
<dbReference type="AlphaFoldDB" id="A0A8J6AW67"/>
<feature type="binding site" evidence="23">
    <location>
        <position position="607"/>
    </location>
    <ligand>
        <name>Ca(2+)</name>
        <dbReference type="ChEBI" id="CHEBI:29108"/>
        <label>3</label>
    </ligand>
</feature>
<keyword evidence="9" id="KW-0677">Repeat</keyword>
<dbReference type="InterPro" id="IPR001818">
    <property type="entry name" value="Pept_M10_metallopeptidase"/>
</dbReference>
<dbReference type="Proteomes" id="UP000700334">
    <property type="component" value="Unassembled WGS sequence"/>
</dbReference>
<dbReference type="EMBL" id="JAGFMF010011417">
    <property type="protein sequence ID" value="KAG8523180.1"/>
    <property type="molecule type" value="Genomic_DNA"/>
</dbReference>
<keyword evidence="13" id="KW-0391">Immunity</keyword>
<keyword evidence="4" id="KW-0272">Extracellular matrix</keyword>
<evidence type="ECO:0000256" key="16">
    <source>
        <dbReference type="ARBA" id="ARBA00023145"/>
    </source>
</evidence>
<evidence type="ECO:0000256" key="7">
    <source>
        <dbReference type="ARBA" id="ARBA00022723"/>
    </source>
</evidence>
<evidence type="ECO:0000256" key="4">
    <source>
        <dbReference type="ARBA" id="ARBA00022530"/>
    </source>
</evidence>
<evidence type="ECO:0000256" key="11">
    <source>
        <dbReference type="ARBA" id="ARBA00022833"/>
    </source>
</evidence>
<evidence type="ECO:0000256" key="24">
    <source>
        <dbReference type="PIRSR" id="PIRSR621190-3"/>
    </source>
</evidence>
<feature type="repeat" description="Hemopexin" evidence="27">
    <location>
        <begin position="769"/>
        <end position="815"/>
    </location>
</feature>
<dbReference type="Pfam" id="PF00413">
    <property type="entry name" value="Peptidase_M10"/>
    <property type="match status" value="2"/>
</dbReference>
<feature type="binding site" evidence="23">
    <location>
        <position position="608"/>
    </location>
    <ligand>
        <name>Ca(2+)</name>
        <dbReference type="ChEBI" id="CHEBI:29108"/>
        <label>3</label>
    </ligand>
</feature>
<dbReference type="Pfam" id="PF01471">
    <property type="entry name" value="PG_binding_1"/>
    <property type="match status" value="2"/>
</dbReference>
<comment type="catalytic activity">
    <reaction evidence="18">
        <text>Preferential cleavage where P1', P2' and P3' are hydrophobic residues.</text>
        <dbReference type="EC" id="3.4.24.17"/>
    </reaction>
</comment>
<dbReference type="PROSITE" id="PS00024">
    <property type="entry name" value="HEMOPEXIN"/>
    <property type="match status" value="2"/>
</dbReference>
<feature type="binding site" evidence="23">
    <location>
        <position position="633"/>
    </location>
    <ligand>
        <name>Ca(2+)</name>
        <dbReference type="ChEBI" id="CHEBI:29108"/>
        <label>1</label>
    </ligand>
</feature>
<feature type="non-terminal residue" evidence="29">
    <location>
        <position position="1"/>
    </location>
</feature>
<keyword evidence="15" id="KW-0177">Collagen degradation</keyword>
<gene>
    <name evidence="29" type="ORF">J0S82_014314</name>
</gene>
<feature type="binding site" evidence="23">
    <location>
        <position position="823"/>
    </location>
    <ligand>
        <name>Ca(2+)</name>
        <dbReference type="ChEBI" id="CHEBI:29108"/>
        <label>5</label>
    </ligand>
</feature>
<feature type="binding site" evidence="23">
    <location>
        <position position="600"/>
    </location>
    <ligand>
        <name>Zn(2+)</name>
        <dbReference type="ChEBI" id="CHEBI:29105"/>
        <label>1</label>
    </ligand>
</feature>
<dbReference type="InterPro" id="IPR021158">
    <property type="entry name" value="Pept_M10A_Zn_BS"/>
</dbReference>
<feature type="repeat" description="Hemopexin" evidence="27">
    <location>
        <begin position="295"/>
        <end position="341"/>
    </location>
</feature>
<dbReference type="InterPro" id="IPR018487">
    <property type="entry name" value="Hemopexin-like_repeat"/>
</dbReference>
<feature type="repeat" description="Hemopexin" evidence="27">
    <location>
        <begin position="719"/>
        <end position="768"/>
    </location>
</feature>
<evidence type="ECO:0000256" key="22">
    <source>
        <dbReference type="PIRSR" id="PIRSR621190-1"/>
    </source>
</evidence>
<evidence type="ECO:0000256" key="26">
    <source>
        <dbReference type="PIRSR" id="PIRSR621190-5"/>
    </source>
</evidence>
<feature type="binding site" evidence="23">
    <location>
        <position position="628"/>
    </location>
    <ligand>
        <name>Zn(2+)</name>
        <dbReference type="ChEBI" id="CHEBI:29105"/>
        <label>1</label>
    </ligand>
</feature>
<dbReference type="PROSITE" id="PS00546">
    <property type="entry name" value="CYSTEINE_SWITCH"/>
    <property type="match status" value="2"/>
</dbReference>
<dbReference type="InterPro" id="IPR036375">
    <property type="entry name" value="Hemopexin-like_dom_sf"/>
</dbReference>
<feature type="binding site" evidence="23">
    <location>
        <position position="650"/>
    </location>
    <ligand>
        <name>Zn(2+)</name>
        <dbReference type="ChEBI" id="CHEBI:29105"/>
        <label>2</label>
        <note>catalytic</note>
    </ligand>
</feature>
<dbReference type="InterPro" id="IPR033739">
    <property type="entry name" value="M10A_MMP"/>
</dbReference>
<keyword evidence="17 24" id="KW-1015">Disulfide bond</keyword>
<dbReference type="Pfam" id="PF00045">
    <property type="entry name" value="Hemopexin"/>
    <property type="match status" value="7"/>
</dbReference>
<feature type="binding site" evidence="23">
    <location>
        <position position="615"/>
    </location>
    <ligand>
        <name>Zn(2+)</name>
        <dbReference type="ChEBI" id="CHEBI:29105"/>
        <label>1</label>
    </ligand>
</feature>
<evidence type="ECO:0000256" key="12">
    <source>
        <dbReference type="ARBA" id="ARBA00022837"/>
    </source>
</evidence>
<evidence type="ECO:0000256" key="15">
    <source>
        <dbReference type="ARBA" id="ARBA00023105"/>
    </source>
</evidence>
<evidence type="ECO:0000256" key="27">
    <source>
        <dbReference type="PROSITE-ProRule" id="PRU01011"/>
    </source>
</evidence>
<evidence type="ECO:0000256" key="19">
    <source>
        <dbReference type="ARBA" id="ARBA00039069"/>
    </source>
</evidence>
<keyword evidence="5" id="KW-0399">Innate immunity</keyword>
<feature type="binding site" evidence="23">
    <location>
        <position position="633"/>
    </location>
    <ligand>
        <name>Ca(2+)</name>
        <dbReference type="ChEBI" id="CHEBI:29108"/>
        <label>3</label>
    </ligand>
</feature>
<feature type="binding site" evidence="23">
    <location>
        <position position="626"/>
    </location>
    <ligand>
        <name>Ca(2+)</name>
        <dbReference type="ChEBI" id="CHEBI:29108"/>
        <label>2</label>
    </ligand>
</feature>
<dbReference type="Gene3D" id="3.40.390.10">
    <property type="entry name" value="Collagenase (Catalytic Domain)"/>
    <property type="match status" value="2"/>
</dbReference>
<evidence type="ECO:0000256" key="10">
    <source>
        <dbReference type="ARBA" id="ARBA00022801"/>
    </source>
</evidence>
<accession>A0A8J6AW67</accession>
<keyword evidence="8" id="KW-0732">Signal</keyword>
<dbReference type="InterPro" id="IPR018486">
    <property type="entry name" value="Hemopexin_CS"/>
</dbReference>
<feature type="disulfide bond" evidence="24">
    <location>
        <begin position="722"/>
        <end position="909"/>
    </location>
</feature>
<dbReference type="InterPro" id="IPR024079">
    <property type="entry name" value="MetalloPept_cat_dom_sf"/>
</dbReference>
<dbReference type="Gene3D" id="2.110.10.10">
    <property type="entry name" value="Hemopexin-like domain"/>
    <property type="match status" value="2"/>
</dbReference>
<keyword evidence="30" id="KW-1185">Reference proteome</keyword>
<dbReference type="PANTHER" id="PTHR10201:SF215">
    <property type="entry name" value="STROMELYSIN-1"/>
    <property type="match status" value="1"/>
</dbReference>
<evidence type="ECO:0000256" key="17">
    <source>
        <dbReference type="ARBA" id="ARBA00023157"/>
    </source>
</evidence>
<dbReference type="GO" id="GO:0030198">
    <property type="term" value="P:extracellular matrix organization"/>
    <property type="evidence" value="ECO:0007669"/>
    <property type="project" value="TreeGrafter"/>
</dbReference>
<dbReference type="FunFam" id="3.40.390.10:FF:000007">
    <property type="entry name" value="Collagenase 3"/>
    <property type="match status" value="2"/>
</dbReference>
<feature type="binding site" evidence="23">
    <location>
        <position position="729"/>
    </location>
    <ligand>
        <name>Ca(2+)</name>
        <dbReference type="ChEBI" id="CHEBI:29108"/>
        <label>4</label>
    </ligand>
</feature>
<dbReference type="PROSITE" id="PS51642">
    <property type="entry name" value="HEMOPEXIN_2"/>
    <property type="match status" value="7"/>
</dbReference>
<dbReference type="InterPro" id="IPR036365">
    <property type="entry name" value="PGBD-like_sf"/>
</dbReference>
<dbReference type="OrthoDB" id="406838at2759"/>
<evidence type="ECO:0000313" key="30">
    <source>
        <dbReference type="Proteomes" id="UP000700334"/>
    </source>
</evidence>
<dbReference type="CDD" id="cd04278">
    <property type="entry name" value="ZnMc_MMP"/>
    <property type="match status" value="2"/>
</dbReference>
<evidence type="ECO:0000256" key="20">
    <source>
        <dbReference type="ARBA" id="ARBA00039664"/>
    </source>
</evidence>
<keyword evidence="10" id="KW-0378">Hydrolase</keyword>